<proteinExistence type="predicted"/>
<reference evidence="2 3" key="1">
    <citation type="submission" date="2017-10" db="EMBL/GenBank/DDBJ databases">
        <title>Massilia psychrophilum sp. nov., a novel purple-pigmented bacterium isolated from Tianshan glacier, Xinjiang Municipality, China.</title>
        <authorList>
            <person name="Wang H."/>
        </authorList>
    </citation>
    <scope>NUCLEOTIDE SEQUENCE [LARGE SCALE GENOMIC DNA]</scope>
    <source>
        <strain evidence="2 3">JCM 30074</strain>
    </source>
</reference>
<protein>
    <recommendedName>
        <fullName evidence="1">EAL domain-containing protein</fullName>
    </recommendedName>
</protein>
<dbReference type="PROSITE" id="PS50883">
    <property type="entry name" value="EAL"/>
    <property type="match status" value="1"/>
</dbReference>
<dbReference type="AlphaFoldDB" id="A0A2G8TCT5"/>
<accession>A0A2G8TCT5</accession>
<dbReference type="InterPro" id="IPR001633">
    <property type="entry name" value="EAL_dom"/>
</dbReference>
<dbReference type="SUPFAM" id="SSF141868">
    <property type="entry name" value="EAL domain-like"/>
    <property type="match status" value="1"/>
</dbReference>
<feature type="domain" description="EAL" evidence="1">
    <location>
        <begin position="1"/>
        <end position="37"/>
    </location>
</feature>
<organism evidence="2 3">
    <name type="scientific">Massilia eurypsychrophila</name>
    <dbReference type="NCBI Taxonomy" id="1485217"/>
    <lineage>
        <taxon>Bacteria</taxon>
        <taxon>Pseudomonadati</taxon>
        <taxon>Pseudomonadota</taxon>
        <taxon>Betaproteobacteria</taxon>
        <taxon>Burkholderiales</taxon>
        <taxon>Oxalobacteraceae</taxon>
        <taxon>Telluria group</taxon>
        <taxon>Massilia</taxon>
    </lineage>
</organism>
<dbReference type="EMBL" id="PDOC01000011">
    <property type="protein sequence ID" value="PIL43813.1"/>
    <property type="molecule type" value="Genomic_DNA"/>
</dbReference>
<keyword evidence="3" id="KW-1185">Reference proteome</keyword>
<gene>
    <name evidence="2" type="ORF">CR105_17455</name>
</gene>
<name>A0A2G8TCT5_9BURK</name>
<evidence type="ECO:0000259" key="1">
    <source>
        <dbReference type="PROSITE" id="PS50883"/>
    </source>
</evidence>
<dbReference type="Gene3D" id="3.20.20.450">
    <property type="entry name" value="EAL domain"/>
    <property type="match status" value="1"/>
</dbReference>
<sequence>MQQLQMLRAMDCDEYQGFLFSRPIDAAAVAQMFVPNRAAQV</sequence>
<dbReference type="OrthoDB" id="9814202at2"/>
<comment type="caution">
    <text evidence="2">The sequence shown here is derived from an EMBL/GenBank/DDBJ whole genome shotgun (WGS) entry which is preliminary data.</text>
</comment>
<dbReference type="Proteomes" id="UP000230390">
    <property type="component" value="Unassembled WGS sequence"/>
</dbReference>
<evidence type="ECO:0000313" key="2">
    <source>
        <dbReference type="EMBL" id="PIL43813.1"/>
    </source>
</evidence>
<dbReference type="InterPro" id="IPR035919">
    <property type="entry name" value="EAL_sf"/>
</dbReference>
<evidence type="ECO:0000313" key="3">
    <source>
        <dbReference type="Proteomes" id="UP000230390"/>
    </source>
</evidence>